<gene>
    <name evidence="4" type="ORF">ENS59_00105</name>
</gene>
<proteinExistence type="inferred from homology"/>
<evidence type="ECO:0000313" key="4">
    <source>
        <dbReference type="EMBL" id="HFH27910.1"/>
    </source>
</evidence>
<dbReference type="InterPro" id="IPR003731">
    <property type="entry name" value="Di-Nase_FeMo-co_biosynth"/>
</dbReference>
<dbReference type="InterPro" id="IPR036105">
    <property type="entry name" value="DiNase_FeMo-co_biosyn_sf"/>
</dbReference>
<evidence type="ECO:0000259" key="3">
    <source>
        <dbReference type="Pfam" id="PF02579"/>
    </source>
</evidence>
<dbReference type="AlphaFoldDB" id="A0A7C3EAK9"/>
<dbReference type="Gene3D" id="3.30.420.130">
    <property type="entry name" value="Dinitrogenase iron-molybdenum cofactor biosynthesis domain"/>
    <property type="match status" value="1"/>
</dbReference>
<evidence type="ECO:0000256" key="1">
    <source>
        <dbReference type="ARBA" id="ARBA00009350"/>
    </source>
</evidence>
<dbReference type="PANTHER" id="PTHR37478">
    <property type="match status" value="1"/>
</dbReference>
<reference evidence="4" key="1">
    <citation type="journal article" date="2020" name="mSystems">
        <title>Genome- and Community-Level Interaction Insights into Carbon Utilization and Element Cycling Functions of Hydrothermarchaeota in Hydrothermal Sediment.</title>
        <authorList>
            <person name="Zhou Z."/>
            <person name="Liu Y."/>
            <person name="Xu W."/>
            <person name="Pan J."/>
            <person name="Luo Z.H."/>
            <person name="Li M."/>
        </authorList>
    </citation>
    <scope>NUCLEOTIDE SEQUENCE [LARGE SCALE GENOMIC DNA]</scope>
    <source>
        <strain evidence="4">SpSt-503</strain>
    </source>
</reference>
<sequence length="212" mass="22806">MPRPVIDRRIRTVPTVTLFQPVGFCCQAESADVVLSLDEFEALRLADYEGLYQEAAALKMGISRQTFGRIVENARKKVADALVNGKILRVEGGNTVMEQDEESAMNIAVPTDVSGMIFPHFGHCDLITIFTVKQGQITAEEQLACSSLGGCKSGVASELARKKVCLLIAQNIGEGAVRQMASFGIRVVRGVSGHAKTALETLLKEESLGPAV</sequence>
<dbReference type="PANTHER" id="PTHR37478:SF2">
    <property type="entry name" value="UPF0251 PROTEIN TK0562"/>
    <property type="match status" value="1"/>
</dbReference>
<dbReference type="InterPro" id="IPR002852">
    <property type="entry name" value="UPF0251"/>
</dbReference>
<name>A0A7C3EAK9_9SPIR</name>
<evidence type="ECO:0000256" key="2">
    <source>
        <dbReference type="HAMAP-Rule" id="MF_00674"/>
    </source>
</evidence>
<dbReference type="Pfam" id="PF02001">
    <property type="entry name" value="DUF134"/>
    <property type="match status" value="1"/>
</dbReference>
<comment type="caution">
    <text evidence="4">The sequence shown here is derived from an EMBL/GenBank/DDBJ whole genome shotgun (WGS) entry which is preliminary data.</text>
</comment>
<accession>A0A7C3EAK9</accession>
<feature type="domain" description="Dinitrogenase iron-molybdenum cofactor biosynthesis" evidence="3">
    <location>
        <begin position="116"/>
        <end position="203"/>
    </location>
</feature>
<dbReference type="HAMAP" id="MF_00674">
    <property type="entry name" value="UPF0251"/>
    <property type="match status" value="1"/>
</dbReference>
<dbReference type="SUPFAM" id="SSF53146">
    <property type="entry name" value="Nitrogenase accessory factor-like"/>
    <property type="match status" value="1"/>
</dbReference>
<dbReference type="EMBL" id="DSVL01000002">
    <property type="protein sequence ID" value="HFH27910.1"/>
    <property type="molecule type" value="Genomic_DNA"/>
</dbReference>
<dbReference type="Pfam" id="PF02579">
    <property type="entry name" value="Nitro_FeMo-Co"/>
    <property type="match status" value="1"/>
</dbReference>
<organism evidence="4">
    <name type="scientific">Gracilinema caldarium</name>
    <dbReference type="NCBI Taxonomy" id="215591"/>
    <lineage>
        <taxon>Bacteria</taxon>
        <taxon>Pseudomonadati</taxon>
        <taxon>Spirochaetota</taxon>
        <taxon>Spirochaetia</taxon>
        <taxon>Spirochaetales</taxon>
        <taxon>Breznakiellaceae</taxon>
        <taxon>Gracilinema</taxon>
    </lineage>
</organism>
<protein>
    <recommendedName>
        <fullName evidence="2">UPF0251 protein ENS59_00105</fullName>
    </recommendedName>
</protein>
<comment type="similarity">
    <text evidence="1 2">Belongs to the UPF0251 family.</text>
</comment>